<organism evidence="1 2">
    <name type="scientific">Acetobacter sacchari</name>
    <dbReference type="NCBI Taxonomy" id="2661687"/>
    <lineage>
        <taxon>Bacteria</taxon>
        <taxon>Pseudomonadati</taxon>
        <taxon>Pseudomonadota</taxon>
        <taxon>Alphaproteobacteria</taxon>
        <taxon>Acetobacterales</taxon>
        <taxon>Acetobacteraceae</taxon>
        <taxon>Acetobacter</taxon>
    </lineage>
</organism>
<reference evidence="1 2" key="1">
    <citation type="submission" date="2021-03" db="EMBL/GenBank/DDBJ databases">
        <title>The complete genome sequence of Acetobacter sacchari TBRC 11175.</title>
        <authorList>
            <person name="Charoenyingcharoen P."/>
            <person name="Yukphan P."/>
        </authorList>
    </citation>
    <scope>NUCLEOTIDE SEQUENCE [LARGE SCALE GENOMIC DNA]</scope>
    <source>
        <strain evidence="1 2">TBRC 11175</strain>
    </source>
</reference>
<accession>A0ABS3LWQ6</accession>
<gene>
    <name evidence="1" type="ORF">J2D73_10930</name>
</gene>
<comment type="caution">
    <text evidence="1">The sequence shown here is derived from an EMBL/GenBank/DDBJ whole genome shotgun (WGS) entry which is preliminary data.</text>
</comment>
<evidence type="ECO:0000313" key="1">
    <source>
        <dbReference type="EMBL" id="MBO1360301.1"/>
    </source>
</evidence>
<proteinExistence type="predicted"/>
<protein>
    <submittedName>
        <fullName evidence="1">Uncharacterized protein</fullName>
    </submittedName>
</protein>
<dbReference type="EMBL" id="JAFVMF010000010">
    <property type="protein sequence ID" value="MBO1360301.1"/>
    <property type="molecule type" value="Genomic_DNA"/>
</dbReference>
<evidence type="ECO:0000313" key="2">
    <source>
        <dbReference type="Proteomes" id="UP000664771"/>
    </source>
</evidence>
<dbReference type="RefSeq" id="WP_207881578.1">
    <property type="nucleotide sequence ID" value="NZ_JAFVMF010000010.1"/>
</dbReference>
<name>A0ABS3LWQ6_9PROT</name>
<sequence>MDEAFRAFMAGYKAGKNGDDFSEIADHVPDVDWRGFYDECEAGFLLGQMARERTA</sequence>
<dbReference type="Proteomes" id="UP000664771">
    <property type="component" value="Unassembled WGS sequence"/>
</dbReference>
<keyword evidence="2" id="KW-1185">Reference proteome</keyword>